<reference evidence="2" key="1">
    <citation type="submission" date="2013-07" db="EMBL/GenBank/DDBJ databases">
        <title>The Genome Sequence of Cryptococcus bestiolae CBS10118.</title>
        <authorList>
            <consortium name="The Broad Institute Genome Sequencing Platform"/>
            <person name="Cuomo C."/>
            <person name="Litvintseva A."/>
            <person name="Chen Y."/>
            <person name="Heitman J."/>
            <person name="Sun S."/>
            <person name="Springer D."/>
            <person name="Dromer F."/>
            <person name="Young S.K."/>
            <person name="Zeng Q."/>
            <person name="Gargeya S."/>
            <person name="Fitzgerald M."/>
            <person name="Abouelleil A."/>
            <person name="Alvarado L."/>
            <person name="Berlin A.M."/>
            <person name="Chapman S.B."/>
            <person name="Dewar J."/>
            <person name="Goldberg J."/>
            <person name="Griggs A."/>
            <person name="Gujja S."/>
            <person name="Hansen M."/>
            <person name="Howarth C."/>
            <person name="Imamovic A."/>
            <person name="Larimer J."/>
            <person name="McCowan C."/>
            <person name="Murphy C."/>
            <person name="Pearson M."/>
            <person name="Priest M."/>
            <person name="Roberts A."/>
            <person name="Saif S."/>
            <person name="Shea T."/>
            <person name="Sykes S."/>
            <person name="Wortman J."/>
            <person name="Nusbaum C."/>
            <person name="Birren B."/>
        </authorList>
    </citation>
    <scope>NUCLEOTIDE SEQUENCE [LARGE SCALE GENOMIC DNA]</scope>
    <source>
        <strain evidence="2">CBS 10118</strain>
    </source>
</reference>
<keyword evidence="4" id="KW-1185">Reference proteome</keyword>
<organism evidence="2">
    <name type="scientific">Kwoniella bestiolae CBS 10118</name>
    <dbReference type="NCBI Taxonomy" id="1296100"/>
    <lineage>
        <taxon>Eukaryota</taxon>
        <taxon>Fungi</taxon>
        <taxon>Dikarya</taxon>
        <taxon>Basidiomycota</taxon>
        <taxon>Agaricomycotina</taxon>
        <taxon>Tremellomycetes</taxon>
        <taxon>Tremellales</taxon>
        <taxon>Cryptococcaceae</taxon>
        <taxon>Kwoniella</taxon>
    </lineage>
</organism>
<name>A0A1B9G8K6_9TREE</name>
<protein>
    <submittedName>
        <fullName evidence="2">Uncharacterized protein</fullName>
    </submittedName>
</protein>
<gene>
    <name evidence="2" type="ORF">I302_02193</name>
    <name evidence="3" type="ORF">I302_103492</name>
</gene>
<reference evidence="3" key="2">
    <citation type="submission" date="2013-07" db="EMBL/GenBank/DDBJ databases">
        <authorList>
            <consortium name="The Broad Institute Genome Sequencing Platform"/>
            <person name="Cuomo C."/>
            <person name="Litvintseva A."/>
            <person name="Chen Y."/>
            <person name="Heitman J."/>
            <person name="Sun S."/>
            <person name="Springer D."/>
            <person name="Dromer F."/>
            <person name="Young S.K."/>
            <person name="Zeng Q."/>
            <person name="Gargeya S."/>
            <person name="Fitzgerald M."/>
            <person name="Abouelleil A."/>
            <person name="Alvarado L."/>
            <person name="Berlin A.M."/>
            <person name="Chapman S.B."/>
            <person name="Dewar J."/>
            <person name="Goldberg J."/>
            <person name="Griggs A."/>
            <person name="Gujja S."/>
            <person name="Hansen M."/>
            <person name="Howarth C."/>
            <person name="Imamovic A."/>
            <person name="Larimer J."/>
            <person name="McCowan C."/>
            <person name="Murphy C."/>
            <person name="Pearson M."/>
            <person name="Priest M."/>
            <person name="Roberts A."/>
            <person name="Saif S."/>
            <person name="Shea T."/>
            <person name="Sykes S."/>
            <person name="Wortman J."/>
            <person name="Nusbaum C."/>
            <person name="Birren B."/>
        </authorList>
    </citation>
    <scope>NUCLEOTIDE SEQUENCE</scope>
    <source>
        <strain evidence="3">CBS 10118</strain>
    </source>
</reference>
<reference evidence="3" key="4">
    <citation type="submission" date="2024-02" db="EMBL/GenBank/DDBJ databases">
        <title>Comparative genomics of Cryptococcus and Kwoniella reveals pathogenesis evolution and contrasting modes of karyotype evolution via chromosome fusion or intercentromeric recombination.</title>
        <authorList>
            <person name="Coelho M.A."/>
            <person name="David-Palma M."/>
            <person name="Shea T."/>
            <person name="Bowers K."/>
            <person name="McGinley-Smith S."/>
            <person name="Mohammad A.W."/>
            <person name="Gnirke A."/>
            <person name="Yurkov A.M."/>
            <person name="Nowrousian M."/>
            <person name="Sun S."/>
            <person name="Cuomo C.A."/>
            <person name="Heitman J."/>
        </authorList>
    </citation>
    <scope>NUCLEOTIDE SEQUENCE</scope>
    <source>
        <strain evidence="3">CBS 10118</strain>
    </source>
</reference>
<dbReference type="RefSeq" id="XP_019048422.1">
    <property type="nucleotide sequence ID" value="XM_019188860.1"/>
</dbReference>
<dbReference type="VEuPathDB" id="FungiDB:I302_02193"/>
<dbReference type="GeneID" id="30206592"/>
<dbReference type="AlphaFoldDB" id="A0A1B9G8K6"/>
<accession>A0A1B9G8K6</accession>
<dbReference type="KEGG" id="kbi:30206592"/>
<feature type="region of interest" description="Disordered" evidence="1">
    <location>
        <begin position="153"/>
        <end position="185"/>
    </location>
</feature>
<sequence length="226" mass="24832">MNREEREAFRENAAANLKSDFRTPGLKHPAADADLNTVTILMDGVLSVLKSRYESGPNQDFIHKLRTALNFVGNCAKEQVSDDAVACAKHDHKHILRTSEYDDQQVCKLGSVEDMNSAWAVATQRSNGSEVLWQRQTDFVDSHTDQCNRLPVGSKLLETKPSPSGSSSGTGARHDMTASSRSGEALEAIRTLLETQVGEAEDDGEGQIRECLEDFLNGVLGTDLRR</sequence>
<reference evidence="2" key="3">
    <citation type="submission" date="2014-01" db="EMBL/GenBank/DDBJ databases">
        <title>Evolution of pathogenesis and genome organization in the Tremellales.</title>
        <authorList>
            <person name="Cuomo C."/>
            <person name="Litvintseva A."/>
            <person name="Heitman J."/>
            <person name="Chen Y."/>
            <person name="Sun S."/>
            <person name="Springer D."/>
            <person name="Dromer F."/>
            <person name="Young S."/>
            <person name="Zeng Q."/>
            <person name="Chapman S."/>
            <person name="Gujja S."/>
            <person name="Saif S."/>
            <person name="Birren B."/>
        </authorList>
    </citation>
    <scope>NUCLEOTIDE SEQUENCE</scope>
    <source>
        <strain evidence="2">CBS 10118</strain>
    </source>
</reference>
<evidence type="ECO:0000313" key="4">
    <source>
        <dbReference type="Proteomes" id="UP000092730"/>
    </source>
</evidence>
<dbReference type="EMBL" id="KI894019">
    <property type="protein sequence ID" value="OCF27352.1"/>
    <property type="molecule type" value="Genomic_DNA"/>
</dbReference>
<evidence type="ECO:0000313" key="3">
    <source>
        <dbReference type="EMBL" id="WVW81498.1"/>
    </source>
</evidence>
<dbReference type="Proteomes" id="UP000092730">
    <property type="component" value="Chromosome 2"/>
</dbReference>
<proteinExistence type="predicted"/>
<evidence type="ECO:0000313" key="2">
    <source>
        <dbReference type="EMBL" id="OCF27352.1"/>
    </source>
</evidence>
<dbReference type="EMBL" id="CP144542">
    <property type="protein sequence ID" value="WVW81498.1"/>
    <property type="molecule type" value="Genomic_DNA"/>
</dbReference>
<evidence type="ECO:0000256" key="1">
    <source>
        <dbReference type="SAM" id="MobiDB-lite"/>
    </source>
</evidence>